<keyword evidence="3" id="KW-1185">Reference proteome</keyword>
<dbReference type="AlphaFoldDB" id="A0A7X3LEZ4"/>
<organism evidence="2 3">
    <name type="scientific">Paenibacillus dendrobii</name>
    <dbReference type="NCBI Taxonomy" id="2691084"/>
    <lineage>
        <taxon>Bacteria</taxon>
        <taxon>Bacillati</taxon>
        <taxon>Bacillota</taxon>
        <taxon>Bacilli</taxon>
        <taxon>Bacillales</taxon>
        <taxon>Paenibacillaceae</taxon>
        <taxon>Paenibacillus</taxon>
    </lineage>
</organism>
<protein>
    <submittedName>
        <fullName evidence="2">Uncharacterized protein</fullName>
    </submittedName>
</protein>
<dbReference type="EMBL" id="WUBI01000001">
    <property type="protein sequence ID" value="MWV43071.1"/>
    <property type="molecule type" value="Genomic_DNA"/>
</dbReference>
<evidence type="ECO:0000313" key="2">
    <source>
        <dbReference type="EMBL" id="MWV43071.1"/>
    </source>
</evidence>
<reference evidence="2 3" key="1">
    <citation type="submission" date="2019-12" db="EMBL/GenBank/DDBJ databases">
        <title>Paenibacillus sp. nov., an endophytic bacterium isolated from the stem of Dendrobium.</title>
        <authorList>
            <person name="Zhao R."/>
        </authorList>
    </citation>
    <scope>NUCLEOTIDE SEQUENCE [LARGE SCALE GENOMIC DNA]</scope>
    <source>
        <strain evidence="2 3">HJL G12</strain>
    </source>
</reference>
<dbReference type="Proteomes" id="UP000460318">
    <property type="component" value="Unassembled WGS sequence"/>
</dbReference>
<comment type="caution">
    <text evidence="2">The sequence shown here is derived from an EMBL/GenBank/DDBJ whole genome shotgun (WGS) entry which is preliminary data.</text>
</comment>
<name>A0A7X3LEZ4_9BACL</name>
<accession>A0A7X3LEZ4</accession>
<gene>
    <name evidence="2" type="ORF">GRF59_05460</name>
</gene>
<sequence length="215" mass="24075">MMSNTVVHGLKAILSGGADFITFEENKPMTLLFIDWHDNLVGVREHYEKSLIPSYIRCPGHKICPLCKKNPGKYPAMRIKFRVYDPLENKIKFISLAKTHIKKLNDDFTLQGVDPTKVLVTIFRKGKGIAETSYKACRYIVDHTGAEPKLAVPSRELMKNLPDILPQITPHSPDEIAGFMQATITGNAGLGDKGNQNPQKHGLFQKLYTPRTCNG</sequence>
<feature type="region of interest" description="Disordered" evidence="1">
    <location>
        <begin position="189"/>
        <end position="215"/>
    </location>
</feature>
<evidence type="ECO:0000313" key="3">
    <source>
        <dbReference type="Proteomes" id="UP000460318"/>
    </source>
</evidence>
<evidence type="ECO:0000256" key="1">
    <source>
        <dbReference type="SAM" id="MobiDB-lite"/>
    </source>
</evidence>
<proteinExistence type="predicted"/>